<dbReference type="AlphaFoldDB" id="A0A841G0G7"/>
<dbReference type="Proteomes" id="UP000548476">
    <property type="component" value="Unassembled WGS sequence"/>
</dbReference>
<accession>A0A841G0G7</accession>
<keyword evidence="2" id="KW-1185">Reference proteome</keyword>
<organism evidence="1 2">
    <name type="scientific">Phytomonospora endophytica</name>
    <dbReference type="NCBI Taxonomy" id="714109"/>
    <lineage>
        <taxon>Bacteria</taxon>
        <taxon>Bacillati</taxon>
        <taxon>Actinomycetota</taxon>
        <taxon>Actinomycetes</taxon>
        <taxon>Micromonosporales</taxon>
        <taxon>Micromonosporaceae</taxon>
        <taxon>Phytomonospora</taxon>
    </lineage>
</organism>
<proteinExistence type="predicted"/>
<name>A0A841G0G7_9ACTN</name>
<comment type="caution">
    <text evidence="1">The sequence shown here is derived from an EMBL/GenBank/DDBJ whole genome shotgun (WGS) entry which is preliminary data.</text>
</comment>
<reference evidence="1 2" key="1">
    <citation type="submission" date="2020-08" db="EMBL/GenBank/DDBJ databases">
        <title>Genomic Encyclopedia of Type Strains, Phase IV (KMG-IV): sequencing the most valuable type-strain genomes for metagenomic binning, comparative biology and taxonomic classification.</title>
        <authorList>
            <person name="Goeker M."/>
        </authorList>
    </citation>
    <scope>NUCLEOTIDE SEQUENCE [LARGE SCALE GENOMIC DNA]</scope>
    <source>
        <strain evidence="1 2">YIM 65646</strain>
    </source>
</reference>
<dbReference type="EMBL" id="JACHGT010000013">
    <property type="protein sequence ID" value="MBB6037660.1"/>
    <property type="molecule type" value="Genomic_DNA"/>
</dbReference>
<evidence type="ECO:0000313" key="1">
    <source>
        <dbReference type="EMBL" id="MBB6037660.1"/>
    </source>
</evidence>
<sequence length="247" mass="26017">MPALPAPSRRARLLGWWKAAGVPTQATILVSLATTLVAGIVVPILLSPSADAAPRLEYAVILPPLHNQCTSSWIVPGPVAEGTRFPPRTVPSPGVLGAGSAVEVIVQEVTDRTAVLHSIGARVVGREAPQRGLRLFDSGCGAVLQPIDLKVDLDESAASAVVNDTELATPPFPWTVTQSDPVAYSVRLDVTSGTVLFVLELDWSWGDSRELTVIDDGGEPFAVSSTENTTLMCERGGGWVTSEECAD</sequence>
<gene>
    <name evidence="1" type="ORF">HNR73_005538</name>
</gene>
<evidence type="ECO:0000313" key="2">
    <source>
        <dbReference type="Proteomes" id="UP000548476"/>
    </source>
</evidence>
<dbReference type="RefSeq" id="WP_184790475.1">
    <property type="nucleotide sequence ID" value="NZ_BONT01000054.1"/>
</dbReference>
<protein>
    <submittedName>
        <fullName evidence="1">Uncharacterized protein</fullName>
    </submittedName>
</protein>